<dbReference type="SUPFAM" id="SSF52317">
    <property type="entry name" value="Class I glutamine amidotransferase-like"/>
    <property type="match status" value="1"/>
</dbReference>
<dbReference type="Gene3D" id="3.40.50.880">
    <property type="match status" value="1"/>
</dbReference>
<evidence type="ECO:0000313" key="1">
    <source>
        <dbReference type="EMBL" id="CAA9540917.1"/>
    </source>
</evidence>
<dbReference type="Pfam" id="PF07722">
    <property type="entry name" value="Peptidase_C26"/>
    <property type="match status" value="1"/>
</dbReference>
<dbReference type="PROSITE" id="PS51273">
    <property type="entry name" value="GATASE_TYPE_1"/>
    <property type="match status" value="1"/>
</dbReference>
<organism evidence="1">
    <name type="scientific">uncultured Thermomicrobiales bacterium</name>
    <dbReference type="NCBI Taxonomy" id="1645740"/>
    <lineage>
        <taxon>Bacteria</taxon>
        <taxon>Pseudomonadati</taxon>
        <taxon>Thermomicrobiota</taxon>
        <taxon>Thermomicrobia</taxon>
        <taxon>Thermomicrobiales</taxon>
        <taxon>environmental samples</taxon>
    </lineage>
</organism>
<dbReference type="GO" id="GO:0005829">
    <property type="term" value="C:cytosol"/>
    <property type="evidence" value="ECO:0007669"/>
    <property type="project" value="TreeGrafter"/>
</dbReference>
<dbReference type="PANTHER" id="PTHR43235:SF1">
    <property type="entry name" value="GLUTAMINE AMIDOTRANSFERASE PB2B2.05-RELATED"/>
    <property type="match status" value="1"/>
</dbReference>
<name>A0A6J4U610_9BACT</name>
<accession>A0A6J4U610</accession>
<dbReference type="InterPro" id="IPR011697">
    <property type="entry name" value="Peptidase_C26"/>
</dbReference>
<dbReference type="GO" id="GO:0033969">
    <property type="term" value="F:gamma-glutamyl-gamma-aminobutyrate hydrolase activity"/>
    <property type="evidence" value="ECO:0007669"/>
    <property type="project" value="TreeGrafter"/>
</dbReference>
<dbReference type="EMBL" id="CADCWL010000001">
    <property type="protein sequence ID" value="CAA9540917.1"/>
    <property type="molecule type" value="Genomic_DNA"/>
</dbReference>
<reference evidence="1" key="1">
    <citation type="submission" date="2020-02" db="EMBL/GenBank/DDBJ databases">
        <authorList>
            <person name="Meier V. D."/>
        </authorList>
    </citation>
    <scope>NUCLEOTIDE SEQUENCE</scope>
    <source>
        <strain evidence="1">AVDCRST_MAG19</strain>
    </source>
</reference>
<keyword evidence="1" id="KW-0315">Glutamine amidotransferase</keyword>
<keyword evidence="1" id="KW-0808">Transferase</keyword>
<protein>
    <submittedName>
        <fullName evidence="1">Glutamine amidotransferase, class I</fullName>
    </submittedName>
</protein>
<gene>
    <name evidence="1" type="ORF">AVDCRST_MAG19-1492</name>
</gene>
<dbReference type="InterPro" id="IPR044668">
    <property type="entry name" value="PuuD-like"/>
</dbReference>
<dbReference type="GO" id="GO:0016740">
    <property type="term" value="F:transferase activity"/>
    <property type="evidence" value="ECO:0007669"/>
    <property type="project" value="UniProtKB-KW"/>
</dbReference>
<dbReference type="AlphaFoldDB" id="A0A6J4U610"/>
<dbReference type="CDD" id="cd01745">
    <property type="entry name" value="GATase1_2"/>
    <property type="match status" value="1"/>
</dbReference>
<dbReference type="GO" id="GO:0006598">
    <property type="term" value="P:polyamine catabolic process"/>
    <property type="evidence" value="ECO:0007669"/>
    <property type="project" value="TreeGrafter"/>
</dbReference>
<dbReference type="InterPro" id="IPR029062">
    <property type="entry name" value="Class_I_gatase-like"/>
</dbReference>
<proteinExistence type="predicted"/>
<dbReference type="PANTHER" id="PTHR43235">
    <property type="entry name" value="GLUTAMINE AMIDOTRANSFERASE PB2B2.05-RELATED"/>
    <property type="match status" value="1"/>
</dbReference>
<sequence length="250" mass="26201">MKPLIAITPSPSRDTLAHGTFLRYAMAAAYVEAVLAAGGIPVILPPQDGHSGPLLDAVQGLLLSGGGDVDPSRYGAAEVHPTTYGVSAERDRFEIELFEEAVARDLPVLGICRGLQVMNVALGGSLLQDIAATPNRPLPLPHRQQEVGLESDAVGHPVSITAGSPVADLFRTGEVGVNSFHHQAIADPAPGLEIAASAPDGFVEAVSLPGRRFVVGVQWHPELMYVRHPAQLRLFAGLVGAATARSFAVH</sequence>